<evidence type="ECO:0000256" key="2">
    <source>
        <dbReference type="ARBA" id="ARBA00022692"/>
    </source>
</evidence>
<accession>A0A0B6WYL2</accession>
<feature type="compositionally biased region" description="Polar residues" evidence="5">
    <location>
        <begin position="239"/>
        <end position="249"/>
    </location>
</feature>
<evidence type="ECO:0000256" key="5">
    <source>
        <dbReference type="SAM" id="MobiDB-lite"/>
    </source>
</evidence>
<organism evidence="7 8">
    <name type="scientific">Pyrinomonas methylaliphatogenes</name>
    <dbReference type="NCBI Taxonomy" id="454194"/>
    <lineage>
        <taxon>Bacteria</taxon>
        <taxon>Pseudomonadati</taxon>
        <taxon>Acidobacteriota</taxon>
        <taxon>Blastocatellia</taxon>
        <taxon>Blastocatellales</taxon>
        <taxon>Pyrinomonadaceae</taxon>
        <taxon>Pyrinomonas</taxon>
    </lineage>
</organism>
<evidence type="ECO:0000256" key="3">
    <source>
        <dbReference type="ARBA" id="ARBA00022989"/>
    </source>
</evidence>
<dbReference type="InterPro" id="IPR025497">
    <property type="entry name" value="PatA-like_N"/>
</dbReference>
<reference evidence="7 8" key="2">
    <citation type="submission" date="2015-01" db="EMBL/GenBank/DDBJ databases">
        <title>Complete genome sequence of Pyrinomonas methylaliphatogenes type strain K22T.</title>
        <authorList>
            <person name="Lee K.C.Y."/>
            <person name="Power J.F."/>
            <person name="Dunfield P.F."/>
            <person name="Morgan X.C."/>
            <person name="Huttenhower C."/>
            <person name="Stott M.B."/>
        </authorList>
    </citation>
    <scope>NUCLEOTIDE SEQUENCE [LARGE SCALE GENOMIC DNA]</scope>
    <source>
        <strain evidence="7 8">K22</strain>
    </source>
</reference>
<evidence type="ECO:0000256" key="1">
    <source>
        <dbReference type="ARBA" id="ARBA00004167"/>
    </source>
</evidence>
<evidence type="ECO:0000313" key="8">
    <source>
        <dbReference type="Proteomes" id="UP000031518"/>
    </source>
</evidence>
<dbReference type="Pfam" id="PF14332">
    <property type="entry name" value="DUF4388"/>
    <property type="match status" value="1"/>
</dbReference>
<dbReference type="GO" id="GO:0016020">
    <property type="term" value="C:membrane"/>
    <property type="evidence" value="ECO:0007669"/>
    <property type="project" value="UniProtKB-SubCell"/>
</dbReference>
<sequence>MALTGQLSDLSLAELIEFFCNQRKTGRLKVAYSPLPGIFYIKDGELVDARIGSLKGVEAVYYALRQPNVKFDFQPQREAPERTINEPWAQVVLEGLRRLDEGVPVGDPFAGLTEEEIERLREEYEETGETEFSAVAGEEGRRRALGVGVAAVAVLVCATAVGALTDWFGLKRTNAASVAPPPAVTPQPVSSPSPLAPPSETAEASPKEAQAAEPSRAEAVQRQHEKLERRQMERIARDTAQTSGETASAQKRVETSGGQTVIVRVFVDEQGRVSQATVANSRPGMEAYEASALRIARQRRYPSGKSGWVTVPIKFN</sequence>
<proteinExistence type="predicted"/>
<evidence type="ECO:0000313" key="7">
    <source>
        <dbReference type="EMBL" id="CDM65822.1"/>
    </source>
</evidence>
<protein>
    <submittedName>
        <fullName evidence="7">TonB family protein</fullName>
    </submittedName>
</protein>
<dbReference type="InterPro" id="IPR006260">
    <property type="entry name" value="TonB/TolA_C"/>
</dbReference>
<feature type="domain" description="PatA-like N-terminal" evidence="6">
    <location>
        <begin position="4"/>
        <end position="101"/>
    </location>
</feature>
<dbReference type="Gene3D" id="3.30.1150.10">
    <property type="match status" value="1"/>
</dbReference>
<dbReference type="PANTHER" id="PTHR36304">
    <property type="entry name" value="DOMAIN GTPASE-ACTIVATING PROTEIN, PUTATIVE-RELATED-RELATED"/>
    <property type="match status" value="1"/>
</dbReference>
<gene>
    <name evidence="7" type="ORF">PYK22_01829</name>
</gene>
<evidence type="ECO:0000259" key="6">
    <source>
        <dbReference type="Pfam" id="PF14332"/>
    </source>
</evidence>
<keyword evidence="3" id="KW-1133">Transmembrane helix</keyword>
<reference evidence="7 8" key="1">
    <citation type="submission" date="2013-12" db="EMBL/GenBank/DDBJ databases">
        <authorList>
            <person name="Stott M."/>
        </authorList>
    </citation>
    <scope>NUCLEOTIDE SEQUENCE [LARGE SCALE GENOMIC DNA]</scope>
    <source>
        <strain evidence="7 8">K22</strain>
    </source>
</reference>
<feature type="compositionally biased region" description="Low complexity" evidence="5">
    <location>
        <begin position="198"/>
        <end position="209"/>
    </location>
</feature>
<keyword evidence="4" id="KW-0472">Membrane</keyword>
<keyword evidence="2" id="KW-0812">Transmembrane</keyword>
<dbReference type="NCBIfam" id="TIGR01352">
    <property type="entry name" value="tonB_Cterm"/>
    <property type="match status" value="1"/>
</dbReference>
<comment type="subcellular location">
    <subcellularLocation>
        <location evidence="1">Membrane</location>
        <topology evidence="1">Single-pass membrane protein</topology>
    </subcellularLocation>
</comment>
<dbReference type="SUPFAM" id="SSF74653">
    <property type="entry name" value="TolA/TonB C-terminal domain"/>
    <property type="match status" value="1"/>
</dbReference>
<evidence type="ECO:0000256" key="4">
    <source>
        <dbReference type="ARBA" id="ARBA00023136"/>
    </source>
</evidence>
<dbReference type="Proteomes" id="UP000031518">
    <property type="component" value="Unassembled WGS sequence"/>
</dbReference>
<dbReference type="STRING" id="454194.PYK22_01829"/>
<name>A0A0B6WYL2_9BACT</name>
<keyword evidence="8" id="KW-1185">Reference proteome</keyword>
<feature type="compositionally biased region" description="Basic and acidic residues" evidence="5">
    <location>
        <begin position="215"/>
        <end position="237"/>
    </location>
</feature>
<dbReference type="EMBL" id="CBXV010000006">
    <property type="protein sequence ID" value="CDM65822.1"/>
    <property type="molecule type" value="Genomic_DNA"/>
</dbReference>
<dbReference type="RefSeq" id="WP_041976400.1">
    <property type="nucleotide sequence ID" value="NZ_CBXV010000006.1"/>
</dbReference>
<feature type="region of interest" description="Disordered" evidence="5">
    <location>
        <begin position="178"/>
        <end position="255"/>
    </location>
</feature>
<dbReference type="AlphaFoldDB" id="A0A0B6WYL2"/>
<feature type="compositionally biased region" description="Pro residues" evidence="5">
    <location>
        <begin position="179"/>
        <end position="197"/>
    </location>
</feature>
<dbReference type="PANTHER" id="PTHR36304:SF4">
    <property type="entry name" value="DUF4388 DOMAIN-CONTAINING PROTEIN"/>
    <property type="match status" value="1"/>
</dbReference>